<sequence>MIERQPEKDSNLPEAKKQPYTTLYVLIPPYPLFAAHWSLYLPTIGPYNTLSQRHEKFPSGRRIQVSGDRLHGFELEIIHDYNIRQHKSVPASRKYPIGRVGGEFLVPRTTGDGRGKVKDEDEGGGFVSDVPVDAVCRPRDRV</sequence>
<evidence type="ECO:0000313" key="2">
    <source>
        <dbReference type="EMBL" id="KAF2772223.1"/>
    </source>
</evidence>
<dbReference type="OrthoDB" id="2999773at2759"/>
<dbReference type="AlphaFoldDB" id="A0A6G1LGY9"/>
<reference evidence="2" key="1">
    <citation type="journal article" date="2020" name="Stud. Mycol.">
        <title>101 Dothideomycetes genomes: a test case for predicting lifestyles and emergence of pathogens.</title>
        <authorList>
            <person name="Haridas S."/>
            <person name="Albert R."/>
            <person name="Binder M."/>
            <person name="Bloem J."/>
            <person name="Labutti K."/>
            <person name="Salamov A."/>
            <person name="Andreopoulos B."/>
            <person name="Baker S."/>
            <person name="Barry K."/>
            <person name="Bills G."/>
            <person name="Bluhm B."/>
            <person name="Cannon C."/>
            <person name="Castanera R."/>
            <person name="Culley D."/>
            <person name="Daum C."/>
            <person name="Ezra D."/>
            <person name="Gonzalez J."/>
            <person name="Henrissat B."/>
            <person name="Kuo A."/>
            <person name="Liang C."/>
            <person name="Lipzen A."/>
            <person name="Lutzoni F."/>
            <person name="Magnuson J."/>
            <person name="Mondo S."/>
            <person name="Nolan M."/>
            <person name="Ohm R."/>
            <person name="Pangilinan J."/>
            <person name="Park H.-J."/>
            <person name="Ramirez L."/>
            <person name="Alfaro M."/>
            <person name="Sun H."/>
            <person name="Tritt A."/>
            <person name="Yoshinaga Y."/>
            <person name="Zwiers L.-H."/>
            <person name="Turgeon B."/>
            <person name="Goodwin S."/>
            <person name="Spatafora J."/>
            <person name="Crous P."/>
            <person name="Grigoriev I."/>
        </authorList>
    </citation>
    <scope>NUCLEOTIDE SEQUENCE</scope>
    <source>
        <strain evidence="2">CBS 116005</strain>
    </source>
</reference>
<protein>
    <submittedName>
        <fullName evidence="2">Uncharacterized protein</fullName>
    </submittedName>
</protein>
<dbReference type="Pfam" id="PF20174">
    <property type="entry name" value="DUF6540"/>
    <property type="match status" value="1"/>
</dbReference>
<organism evidence="2 3">
    <name type="scientific">Teratosphaeria nubilosa</name>
    <dbReference type="NCBI Taxonomy" id="161662"/>
    <lineage>
        <taxon>Eukaryota</taxon>
        <taxon>Fungi</taxon>
        <taxon>Dikarya</taxon>
        <taxon>Ascomycota</taxon>
        <taxon>Pezizomycotina</taxon>
        <taxon>Dothideomycetes</taxon>
        <taxon>Dothideomycetidae</taxon>
        <taxon>Mycosphaerellales</taxon>
        <taxon>Teratosphaeriaceae</taxon>
        <taxon>Teratosphaeria</taxon>
    </lineage>
</organism>
<dbReference type="Proteomes" id="UP000799436">
    <property type="component" value="Unassembled WGS sequence"/>
</dbReference>
<evidence type="ECO:0000313" key="3">
    <source>
        <dbReference type="Proteomes" id="UP000799436"/>
    </source>
</evidence>
<keyword evidence="3" id="KW-1185">Reference proteome</keyword>
<feature type="region of interest" description="Disordered" evidence="1">
    <location>
        <begin position="106"/>
        <end position="130"/>
    </location>
</feature>
<proteinExistence type="predicted"/>
<evidence type="ECO:0000256" key="1">
    <source>
        <dbReference type="SAM" id="MobiDB-lite"/>
    </source>
</evidence>
<accession>A0A6G1LGY9</accession>
<dbReference type="EMBL" id="ML995816">
    <property type="protein sequence ID" value="KAF2772223.1"/>
    <property type="molecule type" value="Genomic_DNA"/>
</dbReference>
<dbReference type="InterPro" id="IPR046670">
    <property type="entry name" value="DUF6540"/>
</dbReference>
<gene>
    <name evidence="2" type="ORF">EJ03DRAFT_216925</name>
</gene>
<name>A0A6G1LGY9_9PEZI</name>